<dbReference type="SUPFAM" id="SSF51735">
    <property type="entry name" value="NAD(P)-binding Rossmann-fold domains"/>
    <property type="match status" value="1"/>
</dbReference>
<organism evidence="4 5">
    <name type="scientific">Thalassobaculum fulvum</name>
    <dbReference type="NCBI Taxonomy" id="1633335"/>
    <lineage>
        <taxon>Bacteria</taxon>
        <taxon>Pseudomonadati</taxon>
        <taxon>Pseudomonadota</taxon>
        <taxon>Alphaproteobacteria</taxon>
        <taxon>Rhodospirillales</taxon>
        <taxon>Thalassobaculaceae</taxon>
        <taxon>Thalassobaculum</taxon>
    </lineage>
</organism>
<dbReference type="AlphaFoldDB" id="A0A919CQ63"/>
<dbReference type="RefSeq" id="WP_189988464.1">
    <property type="nucleotide sequence ID" value="NZ_BMZS01000003.1"/>
</dbReference>
<dbReference type="SMART" id="SM00822">
    <property type="entry name" value="PKS_KR"/>
    <property type="match status" value="1"/>
</dbReference>
<dbReference type="Proteomes" id="UP000630353">
    <property type="component" value="Unassembled WGS sequence"/>
</dbReference>
<dbReference type="PROSITE" id="PS00061">
    <property type="entry name" value="ADH_SHORT"/>
    <property type="match status" value="1"/>
</dbReference>
<evidence type="ECO:0000259" key="3">
    <source>
        <dbReference type="SMART" id="SM00822"/>
    </source>
</evidence>
<dbReference type="PANTHER" id="PTHR42760">
    <property type="entry name" value="SHORT-CHAIN DEHYDROGENASES/REDUCTASES FAMILY MEMBER"/>
    <property type="match status" value="1"/>
</dbReference>
<dbReference type="EMBL" id="BMZS01000003">
    <property type="protein sequence ID" value="GHD46883.1"/>
    <property type="molecule type" value="Genomic_DNA"/>
</dbReference>
<feature type="domain" description="Ketoreductase" evidence="3">
    <location>
        <begin position="5"/>
        <end position="145"/>
    </location>
</feature>
<dbReference type="GO" id="GO:0016616">
    <property type="term" value="F:oxidoreductase activity, acting on the CH-OH group of donors, NAD or NADP as acceptor"/>
    <property type="evidence" value="ECO:0007669"/>
    <property type="project" value="UniProtKB-ARBA"/>
</dbReference>
<dbReference type="InterPro" id="IPR036291">
    <property type="entry name" value="NAD(P)-bd_dom_sf"/>
</dbReference>
<protein>
    <submittedName>
        <fullName evidence="4">Oxidoreductase</fullName>
    </submittedName>
</protein>
<accession>A0A919CQ63</accession>
<sequence>MTQGRISVVTGGASGIGHATAEKLAAAGEVVVIADRNLEAAETVADSLRRSGGTVHVRAIDVADDKAVEDLFDDIEVGIGPVGAVVHSAGILQNAITTERMDRAEADRVMDVNYRGTWSVNVAAARRMKARQAGAIVNLASINSFAVMPIPAYNVSKVAVRHLTEILACEYGIHGIRVNAVAPTYTITPAIQARIDSGHRDPEKIKDSGALKVLVYPRHIADGIVFLLSEQAAVITGVTLPIDAGWTVAQAYNGYPAAVEGFGQ</sequence>
<dbReference type="InterPro" id="IPR020904">
    <property type="entry name" value="Sc_DH/Rdtase_CS"/>
</dbReference>
<dbReference type="InterPro" id="IPR002347">
    <property type="entry name" value="SDR_fam"/>
</dbReference>
<dbReference type="CDD" id="cd05233">
    <property type="entry name" value="SDR_c"/>
    <property type="match status" value="1"/>
</dbReference>
<dbReference type="PRINTS" id="PR00080">
    <property type="entry name" value="SDRFAMILY"/>
</dbReference>
<evidence type="ECO:0000256" key="2">
    <source>
        <dbReference type="ARBA" id="ARBA00023002"/>
    </source>
</evidence>
<gene>
    <name evidence="4" type="ORF">GCM10017083_16530</name>
</gene>
<comment type="caution">
    <text evidence="4">The sequence shown here is derived from an EMBL/GenBank/DDBJ whole genome shotgun (WGS) entry which is preliminary data.</text>
</comment>
<keyword evidence="5" id="KW-1185">Reference proteome</keyword>
<reference evidence="4" key="1">
    <citation type="journal article" date="2014" name="Int. J. Syst. Evol. Microbiol.">
        <title>Complete genome sequence of Corynebacterium casei LMG S-19264T (=DSM 44701T), isolated from a smear-ripened cheese.</title>
        <authorList>
            <consortium name="US DOE Joint Genome Institute (JGI-PGF)"/>
            <person name="Walter F."/>
            <person name="Albersmeier A."/>
            <person name="Kalinowski J."/>
            <person name="Ruckert C."/>
        </authorList>
    </citation>
    <scope>NUCLEOTIDE SEQUENCE</scope>
    <source>
        <strain evidence="4">KCTC 42651</strain>
    </source>
</reference>
<evidence type="ECO:0000256" key="1">
    <source>
        <dbReference type="ARBA" id="ARBA00006484"/>
    </source>
</evidence>
<comment type="similarity">
    <text evidence="1">Belongs to the short-chain dehydrogenases/reductases (SDR) family.</text>
</comment>
<name>A0A919CQ63_9PROT</name>
<dbReference type="Pfam" id="PF13561">
    <property type="entry name" value="adh_short_C2"/>
    <property type="match status" value="1"/>
</dbReference>
<dbReference type="Gene3D" id="3.40.50.720">
    <property type="entry name" value="NAD(P)-binding Rossmann-like Domain"/>
    <property type="match status" value="1"/>
</dbReference>
<evidence type="ECO:0000313" key="5">
    <source>
        <dbReference type="Proteomes" id="UP000630353"/>
    </source>
</evidence>
<dbReference type="PANTHER" id="PTHR42760:SF115">
    <property type="entry name" value="3-OXOACYL-[ACYL-CARRIER-PROTEIN] REDUCTASE FABG"/>
    <property type="match status" value="1"/>
</dbReference>
<evidence type="ECO:0000313" key="4">
    <source>
        <dbReference type="EMBL" id="GHD46883.1"/>
    </source>
</evidence>
<reference evidence="4" key="2">
    <citation type="submission" date="2020-09" db="EMBL/GenBank/DDBJ databases">
        <authorList>
            <person name="Sun Q."/>
            <person name="Kim S."/>
        </authorList>
    </citation>
    <scope>NUCLEOTIDE SEQUENCE</scope>
    <source>
        <strain evidence="4">KCTC 42651</strain>
    </source>
</reference>
<dbReference type="InterPro" id="IPR057326">
    <property type="entry name" value="KR_dom"/>
</dbReference>
<keyword evidence="2" id="KW-0560">Oxidoreductase</keyword>
<dbReference type="FunFam" id="3.40.50.720:FF:000084">
    <property type="entry name" value="Short-chain dehydrogenase reductase"/>
    <property type="match status" value="1"/>
</dbReference>
<dbReference type="PRINTS" id="PR00081">
    <property type="entry name" value="GDHRDH"/>
</dbReference>
<proteinExistence type="inferred from homology"/>